<sequence length="70" mass="8212">MQADTINRIDDLLSKLSDENLKEVEDFITFLIEKERKHRVFEDRILKADSELTIKFDSVDEAIINEATKD</sequence>
<proteinExistence type="predicted"/>
<reference evidence="1 2" key="1">
    <citation type="submission" date="2016-07" db="EMBL/GenBank/DDBJ databases">
        <title>Draft genome of Scalindua rubra, obtained from a brine-seawater interface in the Red Sea, sheds light on salt adaptation in anammox bacteria.</title>
        <authorList>
            <person name="Speth D.R."/>
            <person name="Lagkouvardos I."/>
            <person name="Wang Y."/>
            <person name="Qian P.-Y."/>
            <person name="Dutilh B.E."/>
            <person name="Jetten M.S."/>
        </authorList>
    </citation>
    <scope>NUCLEOTIDE SEQUENCE [LARGE SCALE GENOMIC DNA]</scope>
    <source>
        <strain evidence="1">BSI-1</strain>
    </source>
</reference>
<accession>A0A1E3X8B7</accession>
<evidence type="ECO:0000313" key="2">
    <source>
        <dbReference type="Proteomes" id="UP000094056"/>
    </source>
</evidence>
<dbReference type="AlphaFoldDB" id="A0A1E3X8B7"/>
<dbReference type="EMBL" id="MAYW01000091">
    <property type="protein sequence ID" value="ODS31852.1"/>
    <property type="molecule type" value="Genomic_DNA"/>
</dbReference>
<gene>
    <name evidence="1" type="ORF">SCARUB_03029</name>
</gene>
<evidence type="ECO:0000313" key="1">
    <source>
        <dbReference type="EMBL" id="ODS31852.1"/>
    </source>
</evidence>
<organism evidence="1 2">
    <name type="scientific">Candidatus Scalindua rubra</name>
    <dbReference type="NCBI Taxonomy" id="1872076"/>
    <lineage>
        <taxon>Bacteria</taxon>
        <taxon>Pseudomonadati</taxon>
        <taxon>Planctomycetota</taxon>
        <taxon>Candidatus Brocadiia</taxon>
        <taxon>Candidatus Brocadiales</taxon>
        <taxon>Candidatus Scalinduaceae</taxon>
        <taxon>Candidatus Scalindua</taxon>
    </lineage>
</organism>
<dbReference type="Proteomes" id="UP000094056">
    <property type="component" value="Unassembled WGS sequence"/>
</dbReference>
<protein>
    <recommendedName>
        <fullName evidence="3">DUF2281 domain-containing protein</fullName>
    </recommendedName>
</protein>
<dbReference type="PATRIC" id="fig|1872076.5.peg.3594"/>
<comment type="caution">
    <text evidence="1">The sequence shown here is derived from an EMBL/GenBank/DDBJ whole genome shotgun (WGS) entry which is preliminary data.</text>
</comment>
<name>A0A1E3X8B7_9BACT</name>
<evidence type="ECO:0008006" key="3">
    <source>
        <dbReference type="Google" id="ProtNLM"/>
    </source>
</evidence>